<dbReference type="GO" id="GO:0008233">
    <property type="term" value="F:peptidase activity"/>
    <property type="evidence" value="ECO:0007669"/>
    <property type="project" value="UniProtKB-KW"/>
</dbReference>
<gene>
    <name evidence="9" type="ORF">HG15A2_02280</name>
</gene>
<keyword evidence="3" id="KW-0645">Protease</keyword>
<accession>A0A517MQ18</accession>
<keyword evidence="4 8" id="KW-0812">Transmembrane</keyword>
<feature type="transmembrane region" description="Helical" evidence="8">
    <location>
        <begin position="183"/>
        <end position="205"/>
    </location>
</feature>
<dbReference type="InterPro" id="IPR026392">
    <property type="entry name" value="Exo/Archaeosortase_dom"/>
</dbReference>
<proteinExistence type="predicted"/>
<evidence type="ECO:0000256" key="5">
    <source>
        <dbReference type="ARBA" id="ARBA00022801"/>
    </source>
</evidence>
<feature type="transmembrane region" description="Helical" evidence="8">
    <location>
        <begin position="217"/>
        <end position="242"/>
    </location>
</feature>
<keyword evidence="6 8" id="KW-1133">Transmembrane helix</keyword>
<evidence type="ECO:0000256" key="4">
    <source>
        <dbReference type="ARBA" id="ARBA00022692"/>
    </source>
</evidence>
<evidence type="ECO:0000313" key="10">
    <source>
        <dbReference type="Proteomes" id="UP000319852"/>
    </source>
</evidence>
<dbReference type="NCBIfam" id="TIGR04178">
    <property type="entry name" value="exo_archaeo"/>
    <property type="match status" value="1"/>
</dbReference>
<organism evidence="9 10">
    <name type="scientific">Adhaeretor mobilis</name>
    <dbReference type="NCBI Taxonomy" id="1930276"/>
    <lineage>
        <taxon>Bacteria</taxon>
        <taxon>Pseudomonadati</taxon>
        <taxon>Planctomycetota</taxon>
        <taxon>Planctomycetia</taxon>
        <taxon>Pirellulales</taxon>
        <taxon>Lacipirellulaceae</taxon>
        <taxon>Adhaeretor</taxon>
    </lineage>
</organism>
<dbReference type="NCBIfam" id="NF033780">
    <property type="entry name" value="exosort_XrtU_C"/>
    <property type="match status" value="1"/>
</dbReference>
<evidence type="ECO:0000256" key="6">
    <source>
        <dbReference type="ARBA" id="ARBA00022989"/>
    </source>
</evidence>
<feature type="transmembrane region" description="Helical" evidence="8">
    <location>
        <begin position="121"/>
        <end position="140"/>
    </location>
</feature>
<dbReference type="GO" id="GO:0005886">
    <property type="term" value="C:plasma membrane"/>
    <property type="evidence" value="ECO:0007669"/>
    <property type="project" value="UniProtKB-SubCell"/>
</dbReference>
<evidence type="ECO:0000256" key="7">
    <source>
        <dbReference type="ARBA" id="ARBA00023136"/>
    </source>
</evidence>
<feature type="transmembrane region" description="Helical" evidence="8">
    <location>
        <begin position="99"/>
        <end position="114"/>
    </location>
</feature>
<feature type="transmembrane region" description="Helical" evidence="8">
    <location>
        <begin position="73"/>
        <end position="93"/>
    </location>
</feature>
<keyword evidence="2" id="KW-1003">Cell membrane</keyword>
<feature type="transmembrane region" description="Helical" evidence="8">
    <location>
        <begin position="12"/>
        <end position="29"/>
    </location>
</feature>
<sequence>MNNSRPTWKNWLPVVLTAIVLCAAYSPLLSKFFRSLWNRSHYQHFPFVLGAFAWLLWQRTSQAVPSESPNKKLLGWLSGFLFAVAWAMLALAYYVHSPWLAAVSAVTLVAGFLVRSRRVRLIQNAWGIWLLLLLIVPLPTHPDQQLIAVLQLQSSRLSSTLLDWIGISHLMSGNVLRLAGKELFVDEACSGIVSLMSIVACAVIYSVWNNRSLIHMLFLTLAGIGWATLMNVTRICTIAYAFDRWGVDWTAGLPHELLGLAVFLLTFLALVSTDRLLLRCISPIAAPYHELHGTIPKYGRLLIAGWDATLRRFSPRLVEASRAAESQVDYVRLFAENMRLAMLGAVPLVAFAMLGGIQMVYGDWLFDLEKTQAAVGDNAKVLENAATIDAELLPKQCATFNRVSFTLKERESDNVFGKYSQTYEYQDFDKDTMLVSCDYPFSGGWHELAICYQGIGWEQTDRQIVDAPGADENETWGFVEISFTGREGAHAHLVYCQFDEHGQAVAPPTSSFTDYIFQRLLRPSGSVQGKQFFQVQVWTTGAGEVSEEKQEKARELLLDTRERFRRFITQGSASSQLD</sequence>
<comment type="subcellular location">
    <subcellularLocation>
        <location evidence="1">Cell membrane</location>
        <topology evidence="1">Multi-pass membrane protein</topology>
    </subcellularLocation>
</comment>
<name>A0A517MQ18_9BACT</name>
<dbReference type="Proteomes" id="UP000319852">
    <property type="component" value="Chromosome"/>
</dbReference>
<keyword evidence="7 8" id="KW-0472">Membrane</keyword>
<protein>
    <submittedName>
        <fullName evidence="9">Transmembrane exosortase</fullName>
    </submittedName>
</protein>
<evidence type="ECO:0000256" key="8">
    <source>
        <dbReference type="SAM" id="Phobius"/>
    </source>
</evidence>
<dbReference type="KEGG" id="amob:HG15A2_02280"/>
<evidence type="ECO:0000256" key="2">
    <source>
        <dbReference type="ARBA" id="ARBA00022475"/>
    </source>
</evidence>
<evidence type="ECO:0000313" key="9">
    <source>
        <dbReference type="EMBL" id="QDS96969.1"/>
    </source>
</evidence>
<feature type="transmembrane region" description="Helical" evidence="8">
    <location>
        <begin position="41"/>
        <end position="57"/>
    </location>
</feature>
<dbReference type="EMBL" id="CP036263">
    <property type="protein sequence ID" value="QDS96969.1"/>
    <property type="molecule type" value="Genomic_DNA"/>
</dbReference>
<reference evidence="9 10" key="1">
    <citation type="submission" date="2019-02" db="EMBL/GenBank/DDBJ databases">
        <title>Deep-cultivation of Planctomycetes and their phenomic and genomic characterization uncovers novel biology.</title>
        <authorList>
            <person name="Wiegand S."/>
            <person name="Jogler M."/>
            <person name="Boedeker C."/>
            <person name="Pinto D."/>
            <person name="Vollmers J."/>
            <person name="Rivas-Marin E."/>
            <person name="Kohn T."/>
            <person name="Peeters S.H."/>
            <person name="Heuer A."/>
            <person name="Rast P."/>
            <person name="Oberbeckmann S."/>
            <person name="Bunk B."/>
            <person name="Jeske O."/>
            <person name="Meyerdierks A."/>
            <person name="Storesund J.E."/>
            <person name="Kallscheuer N."/>
            <person name="Luecker S."/>
            <person name="Lage O.M."/>
            <person name="Pohl T."/>
            <person name="Merkel B.J."/>
            <person name="Hornburger P."/>
            <person name="Mueller R.-W."/>
            <person name="Bruemmer F."/>
            <person name="Labrenz M."/>
            <person name="Spormann A.M."/>
            <person name="Op den Camp H."/>
            <person name="Overmann J."/>
            <person name="Amann R."/>
            <person name="Jetten M.S.M."/>
            <person name="Mascher T."/>
            <person name="Medema M.H."/>
            <person name="Devos D.P."/>
            <person name="Kaster A.-K."/>
            <person name="Ovreas L."/>
            <person name="Rohde M."/>
            <person name="Galperin M.Y."/>
            <person name="Jogler C."/>
        </authorList>
    </citation>
    <scope>NUCLEOTIDE SEQUENCE [LARGE SCALE GENOMIC DNA]</scope>
    <source>
        <strain evidence="9 10">HG15A2</strain>
    </source>
</reference>
<feature type="transmembrane region" description="Helical" evidence="8">
    <location>
        <begin position="340"/>
        <end position="361"/>
    </location>
</feature>
<dbReference type="AlphaFoldDB" id="A0A517MQ18"/>
<evidence type="ECO:0000256" key="1">
    <source>
        <dbReference type="ARBA" id="ARBA00004651"/>
    </source>
</evidence>
<dbReference type="Pfam" id="PF09721">
    <property type="entry name" value="Exosortase_EpsH"/>
    <property type="match status" value="1"/>
</dbReference>
<dbReference type="InterPro" id="IPR019127">
    <property type="entry name" value="Exosortase"/>
</dbReference>
<dbReference type="GO" id="GO:0006508">
    <property type="term" value="P:proteolysis"/>
    <property type="evidence" value="ECO:0007669"/>
    <property type="project" value="UniProtKB-KW"/>
</dbReference>
<feature type="transmembrane region" description="Helical" evidence="8">
    <location>
        <begin position="257"/>
        <end position="278"/>
    </location>
</feature>
<dbReference type="OrthoDB" id="292749at2"/>
<keyword evidence="5" id="KW-0378">Hydrolase</keyword>
<evidence type="ECO:0000256" key="3">
    <source>
        <dbReference type="ARBA" id="ARBA00022670"/>
    </source>
</evidence>
<keyword evidence="10" id="KW-1185">Reference proteome</keyword>